<feature type="compositionally biased region" description="Basic and acidic residues" evidence="1">
    <location>
        <begin position="581"/>
        <end position="615"/>
    </location>
</feature>
<name>A0A162GFX8_9MICO</name>
<sequence>MHAQPAGRDERVAQVDEVLDRLARGDEGAEQGVVARRDPRLREAGVDERARSDHAIGRGAARDEAALLLGGDDADTGAEEVDDARLRQCEQLVEAVRGRAAREEAEPAEPPAVQIFDARPRRPLGRGGEVGEEEVAAQHREEQAHCGAVLLTGAQGEVAPDVGAHRLLHRGRVLEPGAGQRTVEVGEEEPVGLVGHGLGDQRRERPRIVEDPRGVGPECRDGVALRGLETGPAGGGEHRCARIEPRERLREPRPVGAHPLGVAGEQLAVVAPEQLLGDRRPDVLGEVEGSAARAQPIGDGGGEPAELGRRPLQGRTDLGVVRHAAAAADHDPRLSARRQVPQGTGLIALETAAPALGEQHHQVDGHESEAAHDHIPARGQSAEVRVGGKRRREVVEAVPRGESGQARLLLRRQRAAVTEREQHEIGGERVAGVEDDQLPAVVVADDLGGARPVLSDLDVRSERGDRLPVEPAEVEALQPASGEAVASEPVDLAADGGVSGVEDHLAGAHGLRPLDQRRAGAYGALDRRARVGEHRDVGGERVELQQRRLLVAPDAAGADRERIDEVDDEPPGAELGSVRGEPFEHAHRPRSTADDHEGSDLLRCCHDSTLRESARPRRGTTPSGSLCDGR</sequence>
<proteinExistence type="predicted"/>
<feature type="region of interest" description="Disordered" evidence="1">
    <location>
        <begin position="553"/>
        <end position="630"/>
    </location>
</feature>
<dbReference type="Proteomes" id="UP000076717">
    <property type="component" value="Unassembled WGS sequence"/>
</dbReference>
<gene>
    <name evidence="2" type="ORF">ACH61_02378</name>
</gene>
<dbReference type="EMBL" id="LIIN01000093">
    <property type="protein sequence ID" value="KZX20509.1"/>
    <property type="molecule type" value="Genomic_DNA"/>
</dbReference>
<feature type="region of interest" description="Disordered" evidence="1">
    <location>
        <begin position="23"/>
        <end position="59"/>
    </location>
</feature>
<protein>
    <submittedName>
        <fullName evidence="2">Uncharacterized protein</fullName>
    </submittedName>
</protein>
<comment type="caution">
    <text evidence="2">The sequence shown here is derived from an EMBL/GenBank/DDBJ whole genome shotgun (WGS) entry which is preliminary data.</text>
</comment>
<organism evidence="2 3">
    <name type="scientific">Rathayibacter tanaceti</name>
    <dbReference type="NCBI Taxonomy" id="1671680"/>
    <lineage>
        <taxon>Bacteria</taxon>
        <taxon>Bacillati</taxon>
        <taxon>Actinomycetota</taxon>
        <taxon>Actinomycetes</taxon>
        <taxon>Micrococcales</taxon>
        <taxon>Microbacteriaceae</taxon>
        <taxon>Rathayibacter</taxon>
    </lineage>
</organism>
<evidence type="ECO:0000313" key="2">
    <source>
        <dbReference type="EMBL" id="KZX20509.1"/>
    </source>
</evidence>
<keyword evidence="3" id="KW-1185">Reference proteome</keyword>
<reference evidence="2 3" key="1">
    <citation type="submission" date="2015-08" db="EMBL/GenBank/DDBJ databases">
        <title>Draft Genome Sequence of Rathayibacter sp. Strain VKM Ac-2596 Isolated from Leaf Gall Induced by Plant-Parasitic Nematodes.</title>
        <authorList>
            <person name="Vasilenko O.V."/>
            <person name="Starodumova I.P."/>
            <person name="Tarlachkov S.V."/>
            <person name="Dorofeeva L.V."/>
            <person name="Evtushenko L.I."/>
        </authorList>
    </citation>
    <scope>NUCLEOTIDE SEQUENCE [LARGE SCALE GENOMIC DNA]</scope>
    <source>
        <strain evidence="2 3">VKM Ac-2596</strain>
    </source>
</reference>
<feature type="compositionally biased region" description="Basic and acidic residues" evidence="1">
    <location>
        <begin position="35"/>
        <end position="59"/>
    </location>
</feature>
<dbReference type="AlphaFoldDB" id="A0A162GFX8"/>
<evidence type="ECO:0000313" key="3">
    <source>
        <dbReference type="Proteomes" id="UP000076717"/>
    </source>
</evidence>
<accession>A0A162GFX8</accession>
<evidence type="ECO:0000256" key="1">
    <source>
        <dbReference type="SAM" id="MobiDB-lite"/>
    </source>
</evidence>
<feature type="region of interest" description="Disordered" evidence="1">
    <location>
        <begin position="291"/>
        <end position="310"/>
    </location>
</feature>